<dbReference type="GO" id="GO:0043545">
    <property type="term" value="P:molybdopterin cofactor metabolic process"/>
    <property type="evidence" value="ECO:0007669"/>
    <property type="project" value="TreeGrafter"/>
</dbReference>
<keyword evidence="3" id="KW-1185">Reference proteome</keyword>
<dbReference type="PANTHER" id="PTHR14237:SF80">
    <property type="entry name" value="MOLYBDENUM COFACTOR SULFURASE"/>
    <property type="match status" value="1"/>
</dbReference>
<protein>
    <recommendedName>
        <fullName evidence="1">Aminotransferase class V domain-containing protein</fullName>
    </recommendedName>
</protein>
<evidence type="ECO:0000313" key="2">
    <source>
        <dbReference type="EMBL" id="KAF9506597.1"/>
    </source>
</evidence>
<dbReference type="InterPro" id="IPR015424">
    <property type="entry name" value="PyrdxlP-dep_Trfase"/>
</dbReference>
<dbReference type="GO" id="GO:0008265">
    <property type="term" value="F:molybdenum cofactor sulfurtransferase activity"/>
    <property type="evidence" value="ECO:0007669"/>
    <property type="project" value="TreeGrafter"/>
</dbReference>
<feature type="non-terminal residue" evidence="2">
    <location>
        <position position="1"/>
    </location>
</feature>
<sequence>SSRQRFLSLHPSWTQAQAIDHLRRREFTRLRNGTYLDYTGAGLYPESLIKSHSDLLRASIFGNPHSSSPSSVLSSRFAHEARSAILEFFDADPEQYSVVFTSNCSNALRLVGESYPYTSGSSRIVLPVDAHNSVNGLREFAIAAGADTVYIPMDQDVPSALASLPPLSAPGLFVLTGQSNLTGIKGDLCFLRTAKLEGYDTLLDAAALAPTSRISISSFESSVDAMTISLYKMVGFPTGLGALIAKKEFLMRLRKRWFSGGSVRIVQIPGEGRLLLDGHERWEDGTINFLSFPVIKPALRLLKSYMPVLSIRLSLLMHFTLSALRSLSHDDGTPLVLIHSPSTQYTPSKHGAIISLSVVSSTGKFVPPRIVERRASLENIHIRAGCMCNPGATSELLGLADRDGPAATLSTYAANEDMERLIEEEGVVRVSFGLASSLEDSWAFISF</sequence>
<dbReference type="Gene3D" id="3.40.640.10">
    <property type="entry name" value="Type I PLP-dependent aspartate aminotransferase-like (Major domain)"/>
    <property type="match status" value="1"/>
</dbReference>
<proteinExistence type="predicted"/>
<dbReference type="OrthoDB" id="10264306at2759"/>
<evidence type="ECO:0000259" key="1">
    <source>
        <dbReference type="Pfam" id="PF00266"/>
    </source>
</evidence>
<organism evidence="2 3">
    <name type="scientific">Hydnum rufescens UP504</name>
    <dbReference type="NCBI Taxonomy" id="1448309"/>
    <lineage>
        <taxon>Eukaryota</taxon>
        <taxon>Fungi</taxon>
        <taxon>Dikarya</taxon>
        <taxon>Basidiomycota</taxon>
        <taxon>Agaricomycotina</taxon>
        <taxon>Agaricomycetes</taxon>
        <taxon>Cantharellales</taxon>
        <taxon>Hydnaceae</taxon>
        <taxon>Hydnum</taxon>
    </lineage>
</organism>
<gene>
    <name evidence="2" type="ORF">BS47DRAFT_1262223</name>
</gene>
<name>A0A9P6AJA3_9AGAM</name>
<dbReference type="InterPro" id="IPR000192">
    <property type="entry name" value="Aminotrans_V_dom"/>
</dbReference>
<dbReference type="AlphaFoldDB" id="A0A9P6AJA3"/>
<reference evidence="2" key="1">
    <citation type="journal article" date="2020" name="Nat. Commun.">
        <title>Large-scale genome sequencing of mycorrhizal fungi provides insights into the early evolution of symbiotic traits.</title>
        <authorList>
            <person name="Miyauchi S."/>
            <person name="Kiss E."/>
            <person name="Kuo A."/>
            <person name="Drula E."/>
            <person name="Kohler A."/>
            <person name="Sanchez-Garcia M."/>
            <person name="Morin E."/>
            <person name="Andreopoulos B."/>
            <person name="Barry K.W."/>
            <person name="Bonito G."/>
            <person name="Buee M."/>
            <person name="Carver A."/>
            <person name="Chen C."/>
            <person name="Cichocki N."/>
            <person name="Clum A."/>
            <person name="Culley D."/>
            <person name="Crous P.W."/>
            <person name="Fauchery L."/>
            <person name="Girlanda M."/>
            <person name="Hayes R.D."/>
            <person name="Keri Z."/>
            <person name="LaButti K."/>
            <person name="Lipzen A."/>
            <person name="Lombard V."/>
            <person name="Magnuson J."/>
            <person name="Maillard F."/>
            <person name="Murat C."/>
            <person name="Nolan M."/>
            <person name="Ohm R.A."/>
            <person name="Pangilinan J."/>
            <person name="Pereira M.F."/>
            <person name="Perotto S."/>
            <person name="Peter M."/>
            <person name="Pfister S."/>
            <person name="Riley R."/>
            <person name="Sitrit Y."/>
            <person name="Stielow J.B."/>
            <person name="Szollosi G."/>
            <person name="Zifcakova L."/>
            <person name="Stursova M."/>
            <person name="Spatafora J.W."/>
            <person name="Tedersoo L."/>
            <person name="Vaario L.M."/>
            <person name="Yamada A."/>
            <person name="Yan M."/>
            <person name="Wang P."/>
            <person name="Xu J."/>
            <person name="Bruns T."/>
            <person name="Baldrian P."/>
            <person name="Vilgalys R."/>
            <person name="Dunand C."/>
            <person name="Henrissat B."/>
            <person name="Grigoriev I.V."/>
            <person name="Hibbett D."/>
            <person name="Nagy L.G."/>
            <person name="Martin F.M."/>
        </authorList>
    </citation>
    <scope>NUCLEOTIDE SEQUENCE</scope>
    <source>
        <strain evidence="2">UP504</strain>
    </source>
</reference>
<feature type="non-terminal residue" evidence="2">
    <location>
        <position position="447"/>
    </location>
</feature>
<dbReference type="InterPro" id="IPR015422">
    <property type="entry name" value="PyrdxlP-dep_Trfase_small"/>
</dbReference>
<comment type="caution">
    <text evidence="2">The sequence shown here is derived from an EMBL/GenBank/DDBJ whole genome shotgun (WGS) entry which is preliminary data.</text>
</comment>
<dbReference type="SUPFAM" id="SSF53383">
    <property type="entry name" value="PLP-dependent transferases"/>
    <property type="match status" value="1"/>
</dbReference>
<feature type="domain" description="Aminotransferase class V" evidence="1">
    <location>
        <begin position="34"/>
        <end position="307"/>
    </location>
</feature>
<dbReference type="Pfam" id="PF00266">
    <property type="entry name" value="Aminotran_5"/>
    <property type="match status" value="1"/>
</dbReference>
<dbReference type="EMBL" id="MU129106">
    <property type="protein sequence ID" value="KAF9506597.1"/>
    <property type="molecule type" value="Genomic_DNA"/>
</dbReference>
<dbReference type="Proteomes" id="UP000886523">
    <property type="component" value="Unassembled WGS sequence"/>
</dbReference>
<evidence type="ECO:0000313" key="3">
    <source>
        <dbReference type="Proteomes" id="UP000886523"/>
    </source>
</evidence>
<dbReference type="Gene3D" id="3.90.1150.10">
    <property type="entry name" value="Aspartate Aminotransferase, domain 1"/>
    <property type="match status" value="1"/>
</dbReference>
<dbReference type="InterPro" id="IPR015421">
    <property type="entry name" value="PyrdxlP-dep_Trfase_major"/>
</dbReference>
<dbReference type="PANTHER" id="PTHR14237">
    <property type="entry name" value="MOLYBDOPTERIN COFACTOR SULFURASE MOSC"/>
    <property type="match status" value="1"/>
</dbReference>
<accession>A0A9P6AJA3</accession>